<dbReference type="Proteomes" id="UP001171945">
    <property type="component" value="Unassembled WGS sequence"/>
</dbReference>
<sequence>LDPNLVKVTRRHDGYALYFSRHPIPYIRDVEKKNGSKSRQFWGHIGLYGYRREVLCDYHLLPKSDLEEAEKLEQLRFLQAGKSIFTFVTQHYPISVDTQTDLEQVRVRFQ</sequence>
<comment type="caution">
    <text evidence="4">The sequence shown here is derived from an EMBL/GenBank/DDBJ whole genome shotgun (WGS) entry which is preliminary data.</text>
</comment>
<evidence type="ECO:0000256" key="1">
    <source>
        <dbReference type="ARBA" id="ARBA00022679"/>
    </source>
</evidence>
<dbReference type="PANTHER" id="PTHR42866:SF2">
    <property type="entry name" value="3-DEOXY-MANNO-OCTULOSONATE CYTIDYLYLTRANSFERASE, MITOCHONDRIAL"/>
    <property type="match status" value="1"/>
</dbReference>
<keyword evidence="3" id="KW-0448">Lipopolysaccharide biosynthesis</keyword>
<feature type="non-terminal residue" evidence="4">
    <location>
        <position position="1"/>
    </location>
</feature>
<keyword evidence="5" id="KW-1185">Reference proteome</keyword>
<dbReference type="SUPFAM" id="SSF53448">
    <property type="entry name" value="Nucleotide-diphospho-sugar transferases"/>
    <property type="match status" value="1"/>
</dbReference>
<evidence type="ECO:0000256" key="3">
    <source>
        <dbReference type="ARBA" id="ARBA00022985"/>
    </source>
</evidence>
<dbReference type="InterPro" id="IPR003329">
    <property type="entry name" value="Cytidylyl_trans"/>
</dbReference>
<accession>A0ABT7VWP1</accession>
<protein>
    <submittedName>
        <fullName evidence="4">3-deoxy-manno-octulosonate cytidylyltransferase</fullName>
    </submittedName>
</protein>
<reference evidence="4" key="1">
    <citation type="submission" date="2023-06" db="EMBL/GenBank/DDBJ databases">
        <title>Uncultivated large filamentous bacteria from sulfidic sediments reveal new species and different genomic features in energy metabolism and defense.</title>
        <authorList>
            <person name="Fonseca A."/>
        </authorList>
    </citation>
    <scope>NUCLEOTIDE SEQUENCE</scope>
    <source>
        <strain evidence="4">HSG4</strain>
    </source>
</reference>
<evidence type="ECO:0000313" key="5">
    <source>
        <dbReference type="Proteomes" id="UP001171945"/>
    </source>
</evidence>
<dbReference type="Pfam" id="PF02348">
    <property type="entry name" value="CTP_transf_3"/>
    <property type="match status" value="1"/>
</dbReference>
<organism evidence="4 5">
    <name type="scientific">Candidatus Marithioploca araucensis</name>
    <dbReference type="NCBI Taxonomy" id="70273"/>
    <lineage>
        <taxon>Bacteria</taxon>
        <taxon>Pseudomonadati</taxon>
        <taxon>Pseudomonadota</taxon>
        <taxon>Gammaproteobacteria</taxon>
        <taxon>Thiotrichales</taxon>
        <taxon>Thiotrichaceae</taxon>
        <taxon>Candidatus Marithioploca</taxon>
    </lineage>
</organism>
<gene>
    <name evidence="4" type="ORF">QUF54_11610</name>
</gene>
<dbReference type="GO" id="GO:0016779">
    <property type="term" value="F:nucleotidyltransferase activity"/>
    <property type="evidence" value="ECO:0007669"/>
    <property type="project" value="UniProtKB-KW"/>
</dbReference>
<evidence type="ECO:0000256" key="2">
    <source>
        <dbReference type="ARBA" id="ARBA00022695"/>
    </source>
</evidence>
<dbReference type="Gene3D" id="3.90.550.10">
    <property type="entry name" value="Spore Coat Polysaccharide Biosynthesis Protein SpsA, Chain A"/>
    <property type="match status" value="1"/>
</dbReference>
<keyword evidence="1" id="KW-0808">Transferase</keyword>
<evidence type="ECO:0000313" key="4">
    <source>
        <dbReference type="EMBL" id="MDM8563988.1"/>
    </source>
</evidence>
<name>A0ABT7VWP1_9GAMM</name>
<dbReference type="InterPro" id="IPR029044">
    <property type="entry name" value="Nucleotide-diphossugar_trans"/>
</dbReference>
<dbReference type="EMBL" id="JAUCGM010001011">
    <property type="protein sequence ID" value="MDM8563988.1"/>
    <property type="molecule type" value="Genomic_DNA"/>
</dbReference>
<keyword evidence="2 4" id="KW-0548">Nucleotidyltransferase</keyword>
<proteinExistence type="predicted"/>
<dbReference type="PANTHER" id="PTHR42866">
    <property type="entry name" value="3-DEOXY-MANNO-OCTULOSONATE CYTIDYLYLTRANSFERASE"/>
    <property type="match status" value="1"/>
</dbReference>